<dbReference type="PANTHER" id="PTHR43134:SF3">
    <property type="entry name" value="FLAGELLAR BIOSYNTHESIS PROTEIN FLHF"/>
    <property type="match status" value="1"/>
</dbReference>
<dbReference type="RefSeq" id="WP_268042578.1">
    <property type="nucleotide sequence ID" value="NZ_CP104064.1"/>
</dbReference>
<keyword evidence="18" id="KW-1185">Reference proteome</keyword>
<comment type="subcellular location">
    <subcellularLocation>
        <location evidence="1">Cell membrane</location>
        <topology evidence="1">Peripheral membrane protein</topology>
        <orientation evidence="1">Cytoplasmic side</orientation>
    </subcellularLocation>
</comment>
<evidence type="ECO:0000256" key="5">
    <source>
        <dbReference type="ARBA" id="ARBA00022475"/>
    </source>
</evidence>
<feature type="domain" description="SRP54-type proteins GTP-binding" evidence="16">
    <location>
        <begin position="219"/>
        <end position="410"/>
    </location>
</feature>
<evidence type="ECO:0000256" key="1">
    <source>
        <dbReference type="ARBA" id="ARBA00004413"/>
    </source>
</evidence>
<keyword evidence="5" id="KW-1003">Cell membrane</keyword>
<feature type="compositionally biased region" description="Basic and acidic residues" evidence="14">
    <location>
        <begin position="69"/>
        <end position="80"/>
    </location>
</feature>
<gene>
    <name evidence="17" type="primary">flhF</name>
    <name evidence="17" type="ORF">NZD86_13885</name>
</gene>
<protein>
    <recommendedName>
        <fullName evidence="3 13">Flagellar biosynthesis protein FlhF</fullName>
    </recommendedName>
</protein>
<keyword evidence="8" id="KW-0653">Protein transport</keyword>
<keyword evidence="17" id="KW-0282">Flagellum</keyword>
<dbReference type="InterPro" id="IPR047040">
    <property type="entry name" value="FlhF__GTPase_dom"/>
</dbReference>
<evidence type="ECO:0000256" key="14">
    <source>
        <dbReference type="SAM" id="MobiDB-lite"/>
    </source>
</evidence>
<keyword evidence="17" id="KW-0966">Cell projection</keyword>
<dbReference type="InterPro" id="IPR000897">
    <property type="entry name" value="SRP54_GTPase_dom"/>
</dbReference>
<dbReference type="SMART" id="SM00382">
    <property type="entry name" value="AAA"/>
    <property type="match status" value="1"/>
</dbReference>
<organism evidence="17 18">
    <name type="scientific">Alicyclobacillus dauci</name>
    <dbReference type="NCBI Taxonomy" id="1475485"/>
    <lineage>
        <taxon>Bacteria</taxon>
        <taxon>Bacillati</taxon>
        <taxon>Bacillota</taxon>
        <taxon>Bacilli</taxon>
        <taxon>Bacillales</taxon>
        <taxon>Alicyclobacillaceae</taxon>
        <taxon>Alicyclobacillus</taxon>
    </lineage>
</organism>
<feature type="region of interest" description="Disordered" evidence="14">
    <location>
        <begin position="69"/>
        <end position="101"/>
    </location>
</feature>
<keyword evidence="9" id="KW-0342">GTP-binding</keyword>
<evidence type="ECO:0000313" key="18">
    <source>
        <dbReference type="Proteomes" id="UP001164803"/>
    </source>
</evidence>
<comment type="similarity">
    <text evidence="2">Belongs to the GTP-binding SRP family.</text>
</comment>
<accession>A0ABY6YYP5</accession>
<keyword evidence="17" id="KW-0969">Cilium</keyword>
<dbReference type="Proteomes" id="UP001164803">
    <property type="component" value="Chromosome"/>
</dbReference>
<dbReference type="SMART" id="SM00962">
    <property type="entry name" value="SRP54"/>
    <property type="match status" value="1"/>
</dbReference>
<dbReference type="Gene3D" id="3.40.50.300">
    <property type="entry name" value="P-loop containing nucleotide triphosphate hydrolases"/>
    <property type="match status" value="1"/>
</dbReference>
<evidence type="ECO:0000256" key="10">
    <source>
        <dbReference type="ARBA" id="ARBA00023136"/>
    </source>
</evidence>
<dbReference type="InterPro" id="IPR003593">
    <property type="entry name" value="AAA+_ATPase"/>
</dbReference>
<reference evidence="17" key="1">
    <citation type="submission" date="2022-08" db="EMBL/GenBank/DDBJ databases">
        <title>Alicyclobacillus dauci DSM2870, complete genome.</title>
        <authorList>
            <person name="Wang Q."/>
            <person name="Cai R."/>
            <person name="Wang Z."/>
        </authorList>
    </citation>
    <scope>NUCLEOTIDE SEQUENCE</scope>
    <source>
        <strain evidence="17">DSM 28700</strain>
    </source>
</reference>
<evidence type="ECO:0000256" key="4">
    <source>
        <dbReference type="ARBA" id="ARBA00022448"/>
    </source>
</evidence>
<evidence type="ECO:0000256" key="9">
    <source>
        <dbReference type="ARBA" id="ARBA00023134"/>
    </source>
</evidence>
<evidence type="ECO:0000259" key="16">
    <source>
        <dbReference type="SMART" id="SM00962"/>
    </source>
</evidence>
<proteinExistence type="inferred from homology"/>
<evidence type="ECO:0000256" key="11">
    <source>
        <dbReference type="ARBA" id="ARBA00023225"/>
    </source>
</evidence>
<feature type="domain" description="AAA+ ATPase" evidence="15">
    <location>
        <begin position="218"/>
        <end position="387"/>
    </location>
</feature>
<evidence type="ECO:0000256" key="3">
    <source>
        <dbReference type="ARBA" id="ARBA00014919"/>
    </source>
</evidence>
<keyword evidence="10" id="KW-0472">Membrane</keyword>
<evidence type="ECO:0000256" key="2">
    <source>
        <dbReference type="ARBA" id="ARBA00008531"/>
    </source>
</evidence>
<evidence type="ECO:0000256" key="7">
    <source>
        <dbReference type="ARBA" id="ARBA00022795"/>
    </source>
</evidence>
<comment type="function">
    <text evidence="12">Necessary for flagellar biosynthesis. May be involved in translocation of the flagellum.</text>
</comment>
<evidence type="ECO:0000259" key="15">
    <source>
        <dbReference type="SMART" id="SM00382"/>
    </source>
</evidence>
<keyword evidence="6" id="KW-0547">Nucleotide-binding</keyword>
<evidence type="ECO:0000313" key="17">
    <source>
        <dbReference type="EMBL" id="WAH35388.1"/>
    </source>
</evidence>
<evidence type="ECO:0000256" key="13">
    <source>
        <dbReference type="NCBIfam" id="TIGR03499"/>
    </source>
</evidence>
<keyword evidence="7" id="KW-1005">Bacterial flagellum biogenesis</keyword>
<dbReference type="EMBL" id="CP104064">
    <property type="protein sequence ID" value="WAH35388.1"/>
    <property type="molecule type" value="Genomic_DNA"/>
</dbReference>
<dbReference type="InterPro" id="IPR020006">
    <property type="entry name" value="FlhF"/>
</dbReference>
<dbReference type="Pfam" id="PF00448">
    <property type="entry name" value="SRP54"/>
    <property type="match status" value="1"/>
</dbReference>
<dbReference type="CDD" id="cd17873">
    <property type="entry name" value="FlhF"/>
    <property type="match status" value="1"/>
</dbReference>
<dbReference type="PANTHER" id="PTHR43134">
    <property type="entry name" value="SIGNAL RECOGNITION PARTICLE RECEPTOR SUBUNIT ALPHA"/>
    <property type="match status" value="1"/>
</dbReference>
<feature type="compositionally biased region" description="Polar residues" evidence="14">
    <location>
        <begin position="83"/>
        <end position="94"/>
    </location>
</feature>
<dbReference type="NCBIfam" id="TIGR03499">
    <property type="entry name" value="FlhF"/>
    <property type="match status" value="1"/>
</dbReference>
<evidence type="ECO:0000256" key="8">
    <source>
        <dbReference type="ARBA" id="ARBA00022927"/>
    </source>
</evidence>
<evidence type="ECO:0000256" key="12">
    <source>
        <dbReference type="ARBA" id="ARBA00025337"/>
    </source>
</evidence>
<keyword evidence="4" id="KW-0813">Transport</keyword>
<dbReference type="SUPFAM" id="SSF52540">
    <property type="entry name" value="P-loop containing nucleoside triphosphate hydrolases"/>
    <property type="match status" value="1"/>
</dbReference>
<keyword evidence="11" id="KW-1006">Bacterial flagellum protein export</keyword>
<sequence length="415" mass="45123">MIVRRYVVKDMPEAVMSIRKDLGKDAVILSTKKVKVKKWLGLRWQTCIEVTAAVGADIPLYHRDVARPPAREERLSDKRNVPAGTSSRGEQANASPSSSPSFQPALENAFSAYQAAAKQSSPETTVNLKDVLDELAALRELVSEQSRVSSSGKSALQESCGAFLQRQGLDQVQTRAWLDRAFERCSDESSFDDVLNSVFNVINEEIGSYTNPLPISSDSRVVAFVGPTGVGKTTSIAKIAALHVLAGQRKIGLITMDTFRIGAVQQLQTYADILGIPLVVADDDASINAAVNQLQSCDLLLVDTAGRNFRDEATVTHTSSLLNQLNPDETILVVSLTAKPEDADMLVQVCEPLRVTKFLFTKLDETDSVGVIARLLAKYHLPMSYVTTGQNVPDDIDVLPLDVILSKWAGGEGHE</sequence>
<name>A0ABY6YYP5_9BACL</name>
<dbReference type="InterPro" id="IPR027417">
    <property type="entry name" value="P-loop_NTPase"/>
</dbReference>
<dbReference type="Gene3D" id="1.20.120.1380">
    <property type="entry name" value="Flagellar FlhF biosynthesis protein, N domain"/>
    <property type="match status" value="1"/>
</dbReference>
<evidence type="ECO:0000256" key="6">
    <source>
        <dbReference type="ARBA" id="ARBA00022741"/>
    </source>
</evidence>